<protein>
    <submittedName>
        <fullName evidence="1">Uncharacterized protein</fullName>
    </submittedName>
</protein>
<sequence>MEGWAGADIGDSCRGRVELLFTTVTEGSCATLALFFSRSLGQWLPGADAVAEGALRQQQRQK</sequence>
<evidence type="ECO:0000313" key="1">
    <source>
        <dbReference type="EMBL" id="GEQ13316.1"/>
    </source>
</evidence>
<comment type="caution">
    <text evidence="1">The sequence shown here is derived from an EMBL/GenBank/DDBJ whole genome shotgun (WGS) entry which is preliminary data.</text>
</comment>
<name>A0A512SZD7_9MICO</name>
<dbReference type="AlphaFoldDB" id="A0A512SZD7"/>
<evidence type="ECO:0000313" key="2">
    <source>
        <dbReference type="Proteomes" id="UP000321793"/>
    </source>
</evidence>
<accession>A0A512SZD7</accession>
<keyword evidence="2" id="KW-1185">Reference proteome</keyword>
<dbReference type="Proteomes" id="UP000321793">
    <property type="component" value="Unassembled WGS sequence"/>
</dbReference>
<dbReference type="EMBL" id="BKBA01000004">
    <property type="protein sequence ID" value="GEQ13316.1"/>
    <property type="molecule type" value="Genomic_DNA"/>
</dbReference>
<proteinExistence type="predicted"/>
<organism evidence="1 2">
    <name type="scientific">Knoellia locipacati</name>
    <dbReference type="NCBI Taxonomy" id="882824"/>
    <lineage>
        <taxon>Bacteria</taxon>
        <taxon>Bacillati</taxon>
        <taxon>Actinomycetota</taxon>
        <taxon>Actinomycetes</taxon>
        <taxon>Micrococcales</taxon>
        <taxon>Intrasporangiaceae</taxon>
        <taxon>Knoellia</taxon>
    </lineage>
</organism>
<gene>
    <name evidence="1" type="ORF">KLO01_13630</name>
</gene>
<reference evidence="1 2" key="1">
    <citation type="submission" date="2019-07" db="EMBL/GenBank/DDBJ databases">
        <title>Whole genome shotgun sequence of Knoellia locipacati NBRC 109775.</title>
        <authorList>
            <person name="Hosoyama A."/>
            <person name="Uohara A."/>
            <person name="Ohji S."/>
            <person name="Ichikawa N."/>
        </authorList>
    </citation>
    <scope>NUCLEOTIDE SEQUENCE [LARGE SCALE GENOMIC DNA]</scope>
    <source>
        <strain evidence="1 2">NBRC 109775</strain>
    </source>
</reference>